<dbReference type="Proteomes" id="UP000030669">
    <property type="component" value="Unassembled WGS sequence"/>
</dbReference>
<dbReference type="PANTHER" id="PTHR43049:SF1">
    <property type="entry name" value="EARLY ENDOSOME ANTIGEN"/>
    <property type="match status" value="1"/>
</dbReference>
<evidence type="ECO:0000313" key="3">
    <source>
        <dbReference type="EMBL" id="EPQ52047.1"/>
    </source>
</evidence>
<feature type="compositionally biased region" description="Acidic residues" evidence="2">
    <location>
        <begin position="141"/>
        <end position="151"/>
    </location>
</feature>
<organism evidence="3 4">
    <name type="scientific">Gloeophyllum trabeum (strain ATCC 11539 / FP-39264 / Madison 617)</name>
    <name type="common">Brown rot fungus</name>
    <dbReference type="NCBI Taxonomy" id="670483"/>
    <lineage>
        <taxon>Eukaryota</taxon>
        <taxon>Fungi</taxon>
        <taxon>Dikarya</taxon>
        <taxon>Basidiomycota</taxon>
        <taxon>Agaricomycotina</taxon>
        <taxon>Agaricomycetes</taxon>
        <taxon>Gloeophyllales</taxon>
        <taxon>Gloeophyllaceae</taxon>
        <taxon>Gloeophyllum</taxon>
    </lineage>
</organism>
<feature type="region of interest" description="Disordered" evidence="2">
    <location>
        <begin position="242"/>
        <end position="352"/>
    </location>
</feature>
<evidence type="ECO:0000256" key="2">
    <source>
        <dbReference type="SAM" id="MobiDB-lite"/>
    </source>
</evidence>
<feature type="region of interest" description="Disordered" evidence="2">
    <location>
        <begin position="131"/>
        <end position="214"/>
    </location>
</feature>
<evidence type="ECO:0000313" key="4">
    <source>
        <dbReference type="Proteomes" id="UP000030669"/>
    </source>
</evidence>
<feature type="compositionally biased region" description="Polar residues" evidence="2">
    <location>
        <begin position="180"/>
        <end position="196"/>
    </location>
</feature>
<feature type="compositionally biased region" description="Pro residues" evidence="2">
    <location>
        <begin position="256"/>
        <end position="265"/>
    </location>
</feature>
<protein>
    <submittedName>
        <fullName evidence="3">Uncharacterized protein</fullName>
    </submittedName>
</protein>
<evidence type="ECO:0000256" key="1">
    <source>
        <dbReference type="SAM" id="Coils"/>
    </source>
</evidence>
<keyword evidence="4" id="KW-1185">Reference proteome</keyword>
<feature type="compositionally biased region" description="Acidic residues" evidence="2">
    <location>
        <begin position="322"/>
        <end position="335"/>
    </location>
</feature>
<feature type="coiled-coil region" evidence="1">
    <location>
        <begin position="636"/>
        <end position="740"/>
    </location>
</feature>
<feature type="coiled-coil region" evidence="1">
    <location>
        <begin position="506"/>
        <end position="600"/>
    </location>
</feature>
<dbReference type="STRING" id="670483.S7PXM3"/>
<name>S7PXM3_GLOTA</name>
<feature type="coiled-coil region" evidence="1">
    <location>
        <begin position="766"/>
        <end position="835"/>
    </location>
</feature>
<feature type="compositionally biased region" description="Polar residues" evidence="2">
    <location>
        <begin position="285"/>
        <end position="308"/>
    </location>
</feature>
<dbReference type="AlphaFoldDB" id="S7PXM3"/>
<dbReference type="EMBL" id="KB469308">
    <property type="protein sequence ID" value="EPQ52047.1"/>
    <property type="molecule type" value="Genomic_DNA"/>
</dbReference>
<feature type="compositionally biased region" description="Basic residues" evidence="2">
    <location>
        <begin position="156"/>
        <end position="168"/>
    </location>
</feature>
<dbReference type="KEGG" id="gtr:GLOTRDRAFT_140511"/>
<dbReference type="HOGENOM" id="CLU_312846_0_0_1"/>
<reference evidence="3 4" key="1">
    <citation type="journal article" date="2012" name="Science">
        <title>The Paleozoic origin of enzymatic lignin decomposition reconstructed from 31 fungal genomes.</title>
        <authorList>
            <person name="Floudas D."/>
            <person name="Binder M."/>
            <person name="Riley R."/>
            <person name="Barry K."/>
            <person name="Blanchette R.A."/>
            <person name="Henrissat B."/>
            <person name="Martinez A.T."/>
            <person name="Otillar R."/>
            <person name="Spatafora J.W."/>
            <person name="Yadav J.S."/>
            <person name="Aerts A."/>
            <person name="Benoit I."/>
            <person name="Boyd A."/>
            <person name="Carlson A."/>
            <person name="Copeland A."/>
            <person name="Coutinho P.M."/>
            <person name="de Vries R.P."/>
            <person name="Ferreira P."/>
            <person name="Findley K."/>
            <person name="Foster B."/>
            <person name="Gaskell J."/>
            <person name="Glotzer D."/>
            <person name="Gorecki P."/>
            <person name="Heitman J."/>
            <person name="Hesse C."/>
            <person name="Hori C."/>
            <person name="Igarashi K."/>
            <person name="Jurgens J.A."/>
            <person name="Kallen N."/>
            <person name="Kersten P."/>
            <person name="Kohler A."/>
            <person name="Kuees U."/>
            <person name="Kumar T.K.A."/>
            <person name="Kuo A."/>
            <person name="LaButti K."/>
            <person name="Larrondo L.F."/>
            <person name="Lindquist E."/>
            <person name="Ling A."/>
            <person name="Lombard V."/>
            <person name="Lucas S."/>
            <person name="Lundell T."/>
            <person name="Martin R."/>
            <person name="McLaughlin D.J."/>
            <person name="Morgenstern I."/>
            <person name="Morin E."/>
            <person name="Murat C."/>
            <person name="Nagy L.G."/>
            <person name="Nolan M."/>
            <person name="Ohm R.A."/>
            <person name="Patyshakuliyeva A."/>
            <person name="Rokas A."/>
            <person name="Ruiz-Duenas F.J."/>
            <person name="Sabat G."/>
            <person name="Salamov A."/>
            <person name="Samejima M."/>
            <person name="Schmutz J."/>
            <person name="Slot J.C."/>
            <person name="St John F."/>
            <person name="Stenlid J."/>
            <person name="Sun H."/>
            <person name="Sun S."/>
            <person name="Syed K."/>
            <person name="Tsang A."/>
            <person name="Wiebenga A."/>
            <person name="Young D."/>
            <person name="Pisabarro A."/>
            <person name="Eastwood D.C."/>
            <person name="Martin F."/>
            <person name="Cullen D."/>
            <person name="Grigoriev I.V."/>
            <person name="Hibbett D.S."/>
        </authorList>
    </citation>
    <scope>NUCLEOTIDE SEQUENCE [LARGE SCALE GENOMIC DNA]</scope>
    <source>
        <strain evidence="3 4">ATCC 11539</strain>
    </source>
</reference>
<proteinExistence type="predicted"/>
<sequence>MVASKTKKTAKYTYAERVLSALSHAQQEHRKHAVHHATLRAEVRKRAETKKDKLGPQWSSWVKRTVEKLEDKGAIEASGSNGNVALTPAAKKAIADARRQFAASSHADCPLLEDEVWRSVSEHFTRGTKRRKFAGGHDPVDSEDEVLSEVDDSFRGKRRRRSSGRRRPPSQMSRAELLQQLRNLQEAHSQAMNDLQSHTHDEETEESRRLREELRAKEQEIEAVRKELDEVKSASAAIGAAMHGDSISRAASPGPSFIPEPPRADTPPVSSVSAYRPRAMDGLVRTQSGSFISQLSKQPTPAPSTSGTPEPEPAYDSTSMTYDDEGDTLVPEPDEVSGLGKDGGNAKSLLTPEWSPRGMQEKAQMAVLAKLRATLDAEYQEKLAALDQVSESRASELRAVTSQLDLEKKATQAIMSERDQRIADLLAELSSEKELAASKDTTLASKDKEIASLHDNLASLEQSSAVLRLHEVELEKILAEKDKTISGLTQDKLSLTSELSAVLAELVGARDELNTKESEIATLSSRVHASEETITALRAETTDLAANKAELEQRLCEARDAHIREVHQNDAEISRYRQEVESLKIQVASLEASAIDMEQQLEASRGCVNSLQVDLSDANSSVQDLHTELTEKNDAIAALQASENILQEDVSALQSELSRSKIHMSELELTLDEMRARLQNGEEHSAALSREIEVTQKAKQQLMEAVEQLEAANTQRLLELDGKSSEIERLSTELAASQAREAELVSKIQEVELAKAADASRYEAEIVSLRFSLESTQREAKDLEAQLGVTRAARVKSESHVKELYADLDSTRSELEAATARSAAMEKDLGEATARIRELQDGLERAVAARRAEESKLATLVSGYNKLRKQQMDSYAEFDQTVAWVHAPEAEQRAGQIQ</sequence>
<feature type="compositionally biased region" description="Basic and acidic residues" evidence="2">
    <location>
        <begin position="197"/>
        <end position="214"/>
    </location>
</feature>
<dbReference type="RefSeq" id="XP_007869247.1">
    <property type="nucleotide sequence ID" value="XM_007871056.1"/>
</dbReference>
<dbReference type="OrthoDB" id="3271002at2759"/>
<dbReference type="Gene3D" id="1.10.287.1490">
    <property type="match status" value="2"/>
</dbReference>
<dbReference type="GeneID" id="19304547"/>
<keyword evidence="1" id="KW-0175">Coiled coil</keyword>
<dbReference type="PANTHER" id="PTHR43049">
    <property type="entry name" value="EARLY ENDOSOME ANTIGEN"/>
    <property type="match status" value="1"/>
</dbReference>
<accession>S7PXM3</accession>
<gene>
    <name evidence="3" type="ORF">GLOTRDRAFT_140511</name>
</gene>
<dbReference type="OMA" id="HAVHMAT"/>